<accession>A0A5N6L3G1</accession>
<evidence type="ECO:0000313" key="6">
    <source>
        <dbReference type="Proteomes" id="UP000327013"/>
    </source>
</evidence>
<keyword evidence="6" id="KW-1185">Reference proteome</keyword>
<dbReference type="GO" id="GO:0009409">
    <property type="term" value="P:response to cold"/>
    <property type="evidence" value="ECO:0007669"/>
    <property type="project" value="UniProtKB-ARBA"/>
</dbReference>
<dbReference type="CDD" id="cd23161">
    <property type="entry name" value="Prefoldin_6"/>
    <property type="match status" value="1"/>
</dbReference>
<name>A0A5N6L3G1_9ROSI</name>
<evidence type="ECO:0000313" key="5">
    <source>
        <dbReference type="EMBL" id="KAB8659315.1"/>
    </source>
</evidence>
<evidence type="ECO:0000256" key="1">
    <source>
        <dbReference type="ARBA" id="ARBA00008045"/>
    </source>
</evidence>
<dbReference type="GO" id="GO:0051087">
    <property type="term" value="F:protein-folding chaperone binding"/>
    <property type="evidence" value="ECO:0007669"/>
    <property type="project" value="TreeGrafter"/>
</dbReference>
<dbReference type="Gene3D" id="1.10.287.370">
    <property type="match status" value="1"/>
</dbReference>
<evidence type="ECO:0000256" key="2">
    <source>
        <dbReference type="ARBA" id="ARBA00023186"/>
    </source>
</evidence>
<dbReference type="GO" id="GO:0005737">
    <property type="term" value="C:cytoplasm"/>
    <property type="evidence" value="ECO:0007669"/>
    <property type="project" value="TreeGrafter"/>
</dbReference>
<evidence type="ECO:0000256" key="3">
    <source>
        <dbReference type="SAM" id="Coils"/>
    </source>
</evidence>
<dbReference type="GO" id="GO:0016272">
    <property type="term" value="C:prefoldin complex"/>
    <property type="evidence" value="ECO:0007669"/>
    <property type="project" value="InterPro"/>
</dbReference>
<keyword evidence="3" id="KW-0175">Coiled coil</keyword>
<organism evidence="5 6">
    <name type="scientific">Carpinus fangiana</name>
    <dbReference type="NCBI Taxonomy" id="176857"/>
    <lineage>
        <taxon>Eukaryota</taxon>
        <taxon>Viridiplantae</taxon>
        <taxon>Streptophyta</taxon>
        <taxon>Embryophyta</taxon>
        <taxon>Tracheophyta</taxon>
        <taxon>Spermatophyta</taxon>
        <taxon>Magnoliopsida</taxon>
        <taxon>eudicotyledons</taxon>
        <taxon>Gunneridae</taxon>
        <taxon>Pentapetalae</taxon>
        <taxon>rosids</taxon>
        <taxon>fabids</taxon>
        <taxon>Fagales</taxon>
        <taxon>Betulaceae</taxon>
        <taxon>Carpinus</taxon>
    </lineage>
</organism>
<dbReference type="SUPFAM" id="SSF46579">
    <property type="entry name" value="Prefoldin"/>
    <property type="match status" value="1"/>
</dbReference>
<keyword evidence="2" id="KW-0143">Chaperone</keyword>
<dbReference type="InterPro" id="IPR009053">
    <property type="entry name" value="Prefoldin"/>
</dbReference>
<comment type="caution">
    <text evidence="5">The sequence shown here is derived from an EMBL/GenBank/DDBJ whole genome shotgun (WGS) entry which is preliminary data.</text>
</comment>
<evidence type="ECO:0000256" key="4">
    <source>
        <dbReference type="SAM" id="MobiDB-lite"/>
    </source>
</evidence>
<dbReference type="PANTHER" id="PTHR21431:SF0">
    <property type="entry name" value="PREFOLDIN SUBUNIT 6"/>
    <property type="match status" value="1"/>
</dbReference>
<dbReference type="GO" id="GO:0051082">
    <property type="term" value="F:unfolded protein binding"/>
    <property type="evidence" value="ECO:0007669"/>
    <property type="project" value="InterPro"/>
</dbReference>
<comment type="similarity">
    <text evidence="1">Belongs to the prefoldin subunit beta family.</text>
</comment>
<proteinExistence type="inferred from homology"/>
<sequence length="133" mass="14939">MSADIQKQLQTLSDDYQKLQGDLQTNVQSRQKLEAQQQENLGVQREFNTLPDTSDPSGTGQIYKLVGPVLLKQDKNEAMLAVTGRLDYIANEIKRIEEKIEGIQEESEKRKMEIYQIQSQAQAAGAEDQAQAA</sequence>
<dbReference type="GO" id="GO:0051131">
    <property type="term" value="P:chaperone-mediated protein complex assembly"/>
    <property type="evidence" value="ECO:0007669"/>
    <property type="project" value="TreeGrafter"/>
</dbReference>
<dbReference type="AlphaFoldDB" id="A0A5N6L3G1"/>
<evidence type="ECO:0008006" key="7">
    <source>
        <dbReference type="Google" id="ProtNLM"/>
    </source>
</evidence>
<dbReference type="InterPro" id="IPR002777">
    <property type="entry name" value="PFD_beta-like"/>
</dbReference>
<dbReference type="OrthoDB" id="248120at2759"/>
<protein>
    <recommendedName>
        <fullName evidence="7">Prefoldin subunit 6</fullName>
    </recommendedName>
</protein>
<feature type="coiled-coil region" evidence="3">
    <location>
        <begin position="86"/>
        <end position="113"/>
    </location>
</feature>
<feature type="region of interest" description="Disordered" evidence="4">
    <location>
        <begin position="32"/>
        <end position="59"/>
    </location>
</feature>
<dbReference type="PANTHER" id="PTHR21431">
    <property type="entry name" value="PREFOLDIN SUBUNIT 6"/>
    <property type="match status" value="1"/>
</dbReference>
<dbReference type="EMBL" id="VIBQ01000082">
    <property type="protein sequence ID" value="KAB8659315.1"/>
    <property type="molecule type" value="Genomic_DNA"/>
</dbReference>
<dbReference type="Pfam" id="PF01920">
    <property type="entry name" value="Prefoldin_2"/>
    <property type="match status" value="1"/>
</dbReference>
<gene>
    <name evidence="5" type="ORF">FH972_026204</name>
</gene>
<dbReference type="FunFam" id="1.10.287.370:FF:000003">
    <property type="entry name" value="Prefoldin subunit 6"/>
    <property type="match status" value="1"/>
</dbReference>
<dbReference type="GO" id="GO:0006457">
    <property type="term" value="P:protein folding"/>
    <property type="evidence" value="ECO:0007669"/>
    <property type="project" value="InterPro"/>
</dbReference>
<reference evidence="5 6" key="1">
    <citation type="submission" date="2019-06" db="EMBL/GenBank/DDBJ databases">
        <title>A chromosomal-level reference genome of Carpinus fangiana (Coryloideae, Betulaceae).</title>
        <authorList>
            <person name="Yang X."/>
            <person name="Wang Z."/>
            <person name="Zhang L."/>
            <person name="Hao G."/>
            <person name="Liu J."/>
            <person name="Yang Y."/>
        </authorList>
    </citation>
    <scope>NUCLEOTIDE SEQUENCE [LARGE SCALE GENOMIC DNA]</scope>
    <source>
        <strain evidence="5">Cfa_2016G</strain>
        <tissue evidence="5">Leaf</tissue>
    </source>
</reference>
<dbReference type="Proteomes" id="UP000327013">
    <property type="component" value="Unassembled WGS sequence"/>
</dbReference>